<sequence>MGTTRAKFLNRFYSTRRTVKVVELINSRQWKKEPVIDYINRWRNLSLNCKDRLSEAFSIEMCIQGMHWRLRYIIQGILPRSFEELTTRAHNMELSMIASGVEGPPVQELRRNKEKQEVKKGGKPFLKAPSKKSMAMNIAPFKLKSAKDNVAPRNDVPYERPQRKLTLKEMQAREYPFLDSDVPEIFDDLLEANFIDLPEMKRPEEAERKDDPK</sequence>
<evidence type="ECO:0008006" key="2">
    <source>
        <dbReference type="Google" id="ProtNLM"/>
    </source>
</evidence>
<reference evidence="1" key="1">
    <citation type="submission" date="2020-06" db="EMBL/GenBank/DDBJ databases">
        <authorList>
            <person name="Li T."/>
            <person name="Hu X."/>
            <person name="Zhang T."/>
            <person name="Song X."/>
            <person name="Zhang H."/>
            <person name="Dai N."/>
            <person name="Sheng W."/>
            <person name="Hou X."/>
            <person name="Wei L."/>
        </authorList>
    </citation>
    <scope>NUCLEOTIDE SEQUENCE</scope>
    <source>
        <strain evidence="1">KEN8</strain>
        <tissue evidence="1">Leaf</tissue>
    </source>
</reference>
<comment type="caution">
    <text evidence="1">The sequence shown here is derived from an EMBL/GenBank/DDBJ whole genome shotgun (WGS) entry which is preliminary data.</text>
</comment>
<reference evidence="1" key="2">
    <citation type="journal article" date="2024" name="Plant">
        <title>Genomic evolution and insights into agronomic trait innovations of Sesamum species.</title>
        <authorList>
            <person name="Miao H."/>
            <person name="Wang L."/>
            <person name="Qu L."/>
            <person name="Liu H."/>
            <person name="Sun Y."/>
            <person name="Le M."/>
            <person name="Wang Q."/>
            <person name="Wei S."/>
            <person name="Zheng Y."/>
            <person name="Lin W."/>
            <person name="Duan Y."/>
            <person name="Cao H."/>
            <person name="Xiong S."/>
            <person name="Wang X."/>
            <person name="Wei L."/>
            <person name="Li C."/>
            <person name="Ma Q."/>
            <person name="Ju M."/>
            <person name="Zhao R."/>
            <person name="Li G."/>
            <person name="Mu C."/>
            <person name="Tian Q."/>
            <person name="Mei H."/>
            <person name="Zhang T."/>
            <person name="Gao T."/>
            <person name="Zhang H."/>
        </authorList>
    </citation>
    <scope>NUCLEOTIDE SEQUENCE</scope>
    <source>
        <strain evidence="1">KEN8</strain>
    </source>
</reference>
<proteinExistence type="predicted"/>
<protein>
    <recommendedName>
        <fullName evidence="2">Retrotransposon gag domain-containing protein</fullName>
    </recommendedName>
</protein>
<dbReference type="PANTHER" id="PTHR33437:SF2">
    <property type="entry name" value="OS06G0361200 PROTEIN"/>
    <property type="match status" value="1"/>
</dbReference>
<dbReference type="AlphaFoldDB" id="A0AAW2N4N1"/>
<name>A0AAW2N4N1_9LAMI</name>
<gene>
    <name evidence="1" type="ORF">Scaly_2050300</name>
</gene>
<dbReference type="PANTHER" id="PTHR33437">
    <property type="entry name" value="OS06G0361200 PROTEIN"/>
    <property type="match status" value="1"/>
</dbReference>
<organism evidence="1">
    <name type="scientific">Sesamum calycinum</name>
    <dbReference type="NCBI Taxonomy" id="2727403"/>
    <lineage>
        <taxon>Eukaryota</taxon>
        <taxon>Viridiplantae</taxon>
        <taxon>Streptophyta</taxon>
        <taxon>Embryophyta</taxon>
        <taxon>Tracheophyta</taxon>
        <taxon>Spermatophyta</taxon>
        <taxon>Magnoliopsida</taxon>
        <taxon>eudicotyledons</taxon>
        <taxon>Gunneridae</taxon>
        <taxon>Pentapetalae</taxon>
        <taxon>asterids</taxon>
        <taxon>lamiids</taxon>
        <taxon>Lamiales</taxon>
        <taxon>Pedaliaceae</taxon>
        <taxon>Sesamum</taxon>
    </lineage>
</organism>
<dbReference type="EMBL" id="JACGWM010000012">
    <property type="protein sequence ID" value="KAL0337752.1"/>
    <property type="molecule type" value="Genomic_DNA"/>
</dbReference>
<accession>A0AAW2N4N1</accession>
<evidence type="ECO:0000313" key="1">
    <source>
        <dbReference type="EMBL" id="KAL0337752.1"/>
    </source>
</evidence>